<evidence type="ECO:0000313" key="2">
    <source>
        <dbReference type="Proteomes" id="UP001362999"/>
    </source>
</evidence>
<dbReference type="SUPFAM" id="SSF56112">
    <property type="entry name" value="Protein kinase-like (PK-like)"/>
    <property type="match status" value="1"/>
</dbReference>
<dbReference type="EMBL" id="JAWWNJ010000077">
    <property type="protein sequence ID" value="KAK7006035.1"/>
    <property type="molecule type" value="Genomic_DNA"/>
</dbReference>
<comment type="caution">
    <text evidence="1">The sequence shown here is derived from an EMBL/GenBank/DDBJ whole genome shotgun (WGS) entry which is preliminary data.</text>
</comment>
<keyword evidence="2" id="KW-1185">Reference proteome</keyword>
<evidence type="ECO:0008006" key="3">
    <source>
        <dbReference type="Google" id="ProtNLM"/>
    </source>
</evidence>
<accession>A0AAW0AB68</accession>
<dbReference type="AlphaFoldDB" id="A0AAW0AB68"/>
<proteinExistence type="predicted"/>
<dbReference type="InterPro" id="IPR011009">
    <property type="entry name" value="Kinase-like_dom_sf"/>
</dbReference>
<evidence type="ECO:0000313" key="1">
    <source>
        <dbReference type="EMBL" id="KAK7006035.1"/>
    </source>
</evidence>
<gene>
    <name evidence="1" type="ORF">R3P38DRAFT_3214958</name>
</gene>
<organism evidence="1 2">
    <name type="scientific">Favolaschia claudopus</name>
    <dbReference type="NCBI Taxonomy" id="2862362"/>
    <lineage>
        <taxon>Eukaryota</taxon>
        <taxon>Fungi</taxon>
        <taxon>Dikarya</taxon>
        <taxon>Basidiomycota</taxon>
        <taxon>Agaricomycotina</taxon>
        <taxon>Agaricomycetes</taxon>
        <taxon>Agaricomycetidae</taxon>
        <taxon>Agaricales</taxon>
        <taxon>Marasmiineae</taxon>
        <taxon>Mycenaceae</taxon>
        <taxon>Favolaschia</taxon>
    </lineage>
</organism>
<name>A0AAW0AB68_9AGAR</name>
<sequence length="204" mass="22966">MKPTASQGNACSWGNRHCMHNLFCLVAENAYGTVYRVHHKILNRTLPSKQDAEGNATNTYTSGIGGGPKDRHFSILQALKHPHILEIVSIFRGGTFRSTKYILVLRQFPLVKVASFGLATRISDDGLGCLFDLHGSPDYMSPKMLRQPRPAAIAPPRKRLRGVTTFPETETPDFRWDDLRERFDILHELLNPDPNLRYTLAVAL</sequence>
<protein>
    <recommendedName>
        <fullName evidence="3">Protein kinase domain-containing protein</fullName>
    </recommendedName>
</protein>
<reference evidence="1 2" key="1">
    <citation type="journal article" date="2024" name="J Genomics">
        <title>Draft genome sequencing and assembly of Favolaschia claudopus CIRM-BRFM 2984 isolated from oak limbs.</title>
        <authorList>
            <person name="Navarro D."/>
            <person name="Drula E."/>
            <person name="Chaduli D."/>
            <person name="Cazenave R."/>
            <person name="Ahrendt S."/>
            <person name="Wang J."/>
            <person name="Lipzen A."/>
            <person name="Daum C."/>
            <person name="Barry K."/>
            <person name="Grigoriev I.V."/>
            <person name="Favel A."/>
            <person name="Rosso M.N."/>
            <person name="Martin F."/>
        </authorList>
    </citation>
    <scope>NUCLEOTIDE SEQUENCE [LARGE SCALE GENOMIC DNA]</scope>
    <source>
        <strain evidence="1 2">CIRM-BRFM 2984</strain>
    </source>
</reference>
<dbReference type="Proteomes" id="UP001362999">
    <property type="component" value="Unassembled WGS sequence"/>
</dbReference>